<proteinExistence type="predicted"/>
<accession>A0AAV7W4V4</accession>
<gene>
    <name evidence="1" type="ORF">NDU88_004394</name>
</gene>
<dbReference type="EMBL" id="JANPWB010000002">
    <property type="protein sequence ID" value="KAJ1209015.1"/>
    <property type="molecule type" value="Genomic_DNA"/>
</dbReference>
<protein>
    <submittedName>
        <fullName evidence="1">Uncharacterized protein</fullName>
    </submittedName>
</protein>
<keyword evidence="2" id="KW-1185">Reference proteome</keyword>
<organism evidence="1 2">
    <name type="scientific">Pleurodeles waltl</name>
    <name type="common">Iberian ribbed newt</name>
    <dbReference type="NCBI Taxonomy" id="8319"/>
    <lineage>
        <taxon>Eukaryota</taxon>
        <taxon>Metazoa</taxon>
        <taxon>Chordata</taxon>
        <taxon>Craniata</taxon>
        <taxon>Vertebrata</taxon>
        <taxon>Euteleostomi</taxon>
        <taxon>Amphibia</taxon>
        <taxon>Batrachia</taxon>
        <taxon>Caudata</taxon>
        <taxon>Salamandroidea</taxon>
        <taxon>Salamandridae</taxon>
        <taxon>Pleurodelinae</taxon>
        <taxon>Pleurodeles</taxon>
    </lineage>
</organism>
<name>A0AAV7W4V4_PLEWA</name>
<sequence>MRDRRLTEPALWGWPCCLNSGQDLEHDTTCQEDRLHQYNNDRDGSSKSQAKLLETQELYNVALERLRCHDYKTYIARVHEEEGKAGRLLARVVRPAVGGMPITQLTTMEGTILHSPIQINTEFMTYYTFLYGPLQGDTSDKKKGFLAALPRSILSETNRDTLVARLSVEEVKV</sequence>
<reference evidence="1" key="1">
    <citation type="journal article" date="2022" name="bioRxiv">
        <title>Sequencing and chromosome-scale assembly of the giantPleurodeles waltlgenome.</title>
        <authorList>
            <person name="Brown T."/>
            <person name="Elewa A."/>
            <person name="Iarovenko S."/>
            <person name="Subramanian E."/>
            <person name="Araus A.J."/>
            <person name="Petzold A."/>
            <person name="Susuki M."/>
            <person name="Suzuki K.-i.T."/>
            <person name="Hayashi T."/>
            <person name="Toyoda A."/>
            <person name="Oliveira C."/>
            <person name="Osipova E."/>
            <person name="Leigh N.D."/>
            <person name="Simon A."/>
            <person name="Yun M.H."/>
        </authorList>
    </citation>
    <scope>NUCLEOTIDE SEQUENCE</scope>
    <source>
        <strain evidence="1">20211129_DDA</strain>
        <tissue evidence="1">Liver</tissue>
    </source>
</reference>
<dbReference type="AlphaFoldDB" id="A0AAV7W4V4"/>
<dbReference type="Proteomes" id="UP001066276">
    <property type="component" value="Chromosome 1_2"/>
</dbReference>
<evidence type="ECO:0000313" key="2">
    <source>
        <dbReference type="Proteomes" id="UP001066276"/>
    </source>
</evidence>
<comment type="caution">
    <text evidence="1">The sequence shown here is derived from an EMBL/GenBank/DDBJ whole genome shotgun (WGS) entry which is preliminary data.</text>
</comment>
<evidence type="ECO:0000313" key="1">
    <source>
        <dbReference type="EMBL" id="KAJ1209015.1"/>
    </source>
</evidence>